<evidence type="ECO:0008006" key="4">
    <source>
        <dbReference type="Google" id="ProtNLM"/>
    </source>
</evidence>
<dbReference type="STRING" id="366522.GCA_001548055_00056"/>
<evidence type="ECO:0000256" key="1">
    <source>
        <dbReference type="SAM" id="Phobius"/>
    </source>
</evidence>
<name>A0A2D3WER9_9BACT</name>
<comment type="caution">
    <text evidence="2">The sequence shown here is derived from an EMBL/GenBank/DDBJ whole genome shotgun (WGS) entry which is preliminary data.</text>
</comment>
<keyword evidence="1" id="KW-0472">Membrane</keyword>
<keyword evidence="1" id="KW-0812">Transmembrane</keyword>
<gene>
    <name evidence="2" type="ORF">CFH80_00660</name>
</gene>
<dbReference type="Proteomes" id="UP000231638">
    <property type="component" value="Unassembled WGS sequence"/>
</dbReference>
<evidence type="ECO:0000313" key="3">
    <source>
        <dbReference type="Proteomes" id="UP000231638"/>
    </source>
</evidence>
<feature type="transmembrane region" description="Helical" evidence="1">
    <location>
        <begin position="12"/>
        <end position="33"/>
    </location>
</feature>
<dbReference type="AlphaFoldDB" id="A0A2D3WER9"/>
<feature type="transmembrane region" description="Helical" evidence="1">
    <location>
        <begin position="39"/>
        <end position="59"/>
    </location>
</feature>
<proteinExistence type="predicted"/>
<dbReference type="EMBL" id="DLUG01000021">
    <property type="protein sequence ID" value="DAB37237.1"/>
    <property type="molecule type" value="Genomic_DNA"/>
</dbReference>
<sequence length="169" mass="19025">MNVIARNIVSSLLMILFSVVSITGVMMFFKIRILSGEALHIWLGFVFVLMSCLHVMKNWNNVRIYFTKRSTHFTFLFGLCVVVVFVAMPLLQPQERTINPKGLIFQTMMSAPLSKLAAFTDMDEELMVKELAGRHISASGRQSILEIAKANDTTNDAILKIVFSVPAMH</sequence>
<keyword evidence="1" id="KW-1133">Transmembrane helix</keyword>
<evidence type="ECO:0000313" key="2">
    <source>
        <dbReference type="EMBL" id="DAB37237.1"/>
    </source>
</evidence>
<accession>A0A2D3WER9</accession>
<organism evidence="2 3">
    <name type="scientific">Sulfurospirillum cavolei</name>
    <dbReference type="NCBI Taxonomy" id="366522"/>
    <lineage>
        <taxon>Bacteria</taxon>
        <taxon>Pseudomonadati</taxon>
        <taxon>Campylobacterota</taxon>
        <taxon>Epsilonproteobacteria</taxon>
        <taxon>Campylobacterales</taxon>
        <taxon>Sulfurospirillaceae</taxon>
        <taxon>Sulfurospirillum</taxon>
    </lineage>
</organism>
<reference evidence="2 3" key="1">
    <citation type="journal article" date="2017" name="Front. Microbiol.">
        <title>Comparative Genomic Analysis of the Class Epsilonproteobacteria and Proposed Reclassification to Epsilonbacteraeota (phyl. nov.).</title>
        <authorList>
            <person name="Waite D.W."/>
            <person name="Vanwonterghem I."/>
            <person name="Rinke C."/>
            <person name="Parks D.H."/>
            <person name="Zhang Y."/>
            <person name="Takai K."/>
            <person name="Sievert S.M."/>
            <person name="Simon J."/>
            <person name="Campbell B.J."/>
            <person name="Hanson T.E."/>
            <person name="Woyke T."/>
            <person name="Klotz M.G."/>
            <person name="Hugenholtz P."/>
        </authorList>
    </citation>
    <scope>NUCLEOTIDE SEQUENCE [LARGE SCALE GENOMIC DNA]</scope>
    <source>
        <strain evidence="2">UBA11420</strain>
    </source>
</reference>
<protein>
    <recommendedName>
        <fullName evidence="4">DUF4405 domain-containing protein</fullName>
    </recommendedName>
</protein>
<feature type="transmembrane region" description="Helical" evidence="1">
    <location>
        <begin position="71"/>
        <end position="91"/>
    </location>
</feature>